<dbReference type="Proteomes" id="UP000008120">
    <property type="component" value="Chromosome"/>
</dbReference>
<evidence type="ECO:0000256" key="1">
    <source>
        <dbReference type="SAM" id="Phobius"/>
    </source>
</evidence>
<dbReference type="STRING" id="311458.CSUB_C0137"/>
<dbReference type="EMBL" id="AP011882">
    <property type="protein sequence ID" value="BAJ49082.1"/>
    <property type="molecule type" value="Genomic_DNA"/>
</dbReference>
<feature type="transmembrane region" description="Helical" evidence="1">
    <location>
        <begin position="12"/>
        <end position="32"/>
    </location>
</feature>
<keyword evidence="1" id="KW-0812">Transmembrane</keyword>
<reference evidence="2 4" key="1">
    <citation type="journal article" date="2005" name="Environ. Microbiol.">
        <title>Genetic and functional properties of uncultivated thermophilic crenarchaeotes from a subsurface gold mine as revealed by analysis of genome fragments.</title>
        <authorList>
            <person name="Nunoura T."/>
            <person name="Hirayama H."/>
            <person name="Takami H."/>
            <person name="Oida H."/>
            <person name="Nishi S."/>
            <person name="Shimamura S."/>
            <person name="Suzuki Y."/>
            <person name="Inagaki F."/>
            <person name="Takai K."/>
            <person name="Nealson K.H."/>
            <person name="Horikoshi K."/>
        </authorList>
    </citation>
    <scope>NUCLEOTIDE SEQUENCE</scope>
</reference>
<protein>
    <submittedName>
        <fullName evidence="2">Uncharacterized protein</fullName>
    </submittedName>
</protein>
<reference evidence="2 4" key="2">
    <citation type="journal article" date="2011" name="Nucleic Acids Res.">
        <title>Insights into the evolution of Archaea and eukaryotic protein modifier systems revealed by the genome of a novel archaeal group.</title>
        <authorList>
            <person name="Nunoura T."/>
            <person name="Takaki Y."/>
            <person name="Kakuta J."/>
            <person name="Nishi S."/>
            <person name="Sugahara J."/>
            <person name="Kazama H."/>
            <person name="Chee G."/>
            <person name="Hattori M."/>
            <person name="Kanai A."/>
            <person name="Atomi H."/>
            <person name="Takai K."/>
            <person name="Takami H."/>
        </authorList>
    </citation>
    <scope>NUCLEOTIDE SEQUENCE</scope>
</reference>
<dbReference type="AlphaFoldDB" id="E6N9S6"/>
<sequence length="65" mass="7793">MSDAEERGWRDAFILLVAVALVLFTLDVLLGFQLTFQFLFFAVYFPIFFSGAVYMFKRLRRLRRY</sequence>
<evidence type="ECO:0000313" key="3">
    <source>
        <dbReference type="EMBL" id="BAJ50000.1"/>
    </source>
</evidence>
<gene>
    <name evidence="3" type="ORF">CSUB_C0137</name>
    <name evidence="2" type="ORF">HGMM_F32H09C21</name>
</gene>
<dbReference type="KEGG" id="csu:CSUB_C0137"/>
<keyword evidence="1" id="KW-1133">Transmembrane helix</keyword>
<keyword evidence="1" id="KW-0472">Membrane</keyword>
<accession>E6N9S6</accession>
<dbReference type="EMBL" id="BA000048">
    <property type="protein sequence ID" value="BAJ50000.1"/>
    <property type="molecule type" value="Genomic_DNA"/>
</dbReference>
<organism evidence="2">
    <name type="scientific">Caldiarchaeum subterraneum</name>
    <dbReference type="NCBI Taxonomy" id="311458"/>
    <lineage>
        <taxon>Archaea</taxon>
        <taxon>Nitrososphaerota</taxon>
        <taxon>Candidatus Caldarchaeales</taxon>
        <taxon>Candidatus Caldarchaeaceae</taxon>
        <taxon>Candidatus Caldarchaeum</taxon>
    </lineage>
</organism>
<dbReference type="BioCyc" id="CCAL311458:G131R-138-MONOMER"/>
<evidence type="ECO:0000313" key="2">
    <source>
        <dbReference type="EMBL" id="BAJ49082.1"/>
    </source>
</evidence>
<evidence type="ECO:0000313" key="4">
    <source>
        <dbReference type="Proteomes" id="UP000008120"/>
    </source>
</evidence>
<feature type="transmembrane region" description="Helical" evidence="1">
    <location>
        <begin position="38"/>
        <end position="56"/>
    </location>
</feature>
<name>E6N9S6_CALS0</name>
<proteinExistence type="predicted"/>